<organism evidence="2 3">
    <name type="scientific">Smittium mucronatum</name>
    <dbReference type="NCBI Taxonomy" id="133383"/>
    <lineage>
        <taxon>Eukaryota</taxon>
        <taxon>Fungi</taxon>
        <taxon>Fungi incertae sedis</taxon>
        <taxon>Zoopagomycota</taxon>
        <taxon>Kickxellomycotina</taxon>
        <taxon>Harpellomycetes</taxon>
        <taxon>Harpellales</taxon>
        <taxon>Legeriomycetaceae</taxon>
        <taxon>Smittium</taxon>
    </lineage>
</organism>
<keyword evidence="3" id="KW-1185">Reference proteome</keyword>
<feature type="compositionally biased region" description="Polar residues" evidence="1">
    <location>
        <begin position="746"/>
        <end position="757"/>
    </location>
</feature>
<feature type="compositionally biased region" description="Low complexity" evidence="1">
    <location>
        <begin position="733"/>
        <end position="745"/>
    </location>
</feature>
<dbReference type="EMBL" id="LSSL01000647">
    <property type="protein sequence ID" value="OLY84033.1"/>
    <property type="molecule type" value="Genomic_DNA"/>
</dbReference>
<proteinExistence type="predicted"/>
<protein>
    <submittedName>
        <fullName evidence="2">Uncharacterized protein</fullName>
    </submittedName>
</protein>
<gene>
    <name evidence="2" type="ORF">AYI68_g1812</name>
</gene>
<sequence>MLQDTRLCEITEKAPYHSWNFGSNNILVKKQLLASPALVTKPKDQAMEGIKDSLSLVPTSTLPSKYAHLISQYDSISSQENPSIVLLNSITKQTPLPSLQKELGNIIDASSEFNTNEDIESSTTAGIATPPVSEGATEIGPISTFSLGLGGIIEASSEFNTEFGDDLLTSFSATATTNPNNNSSITSYSSSIPTGSLFESIPDIDSLFDINNEEIPETGTGSVESEDIRDFIRVSLLKIKQINQILQTLRRNEAPISQKYPCEIGQYSCVYRDGISPNFYKCSQDGINIFDACKTGTFCSGLSGGRIKCAIFNQTLVELNQSSDKKNELSKLLIGNCTLGNKSNCAVGSLASLGVNLNQISNKTSKLNSSNLKENSININSGYPYDNAKNKTIGSKTPESELSPNLGMDFFNEVNPKSSIVSDSPESIGPTVIPQLKNLGQSQKANTPDYFGSSVPYQGVLPTMTSQSVLPTSTYASGVVYSATLPPVLTLESGIMLSNTATPGLPTILSMISQASSIIIPLSGSLRSFQDSLDGITNVEDSQLVFSGRTGETQVVQSSLTASSAIFQPSTLSQVQEPTSTPTITSTATSNSISISPISTSIPILQTSKFVPTSIISNLYFANVLPTSIISNLYYSTIFSTSVLPTAVNYSAQVLPPSASPIISPLPSMTTPSSTNLTQALTTPLPTSLPTESTPSLIISTQIPTTTPLPTLLPVTSSTTPISEISALSSTSIPTTTTIPTPSTSFETTLSPESAPSLTSTFLPSSVTFLSTTSELIQSTESPLIATSISSGSSISEPISQSTSFILDPSTIPQTPLSTISASSIAIRSLFTGPPLSVSSVPDTSIQPTTISQTSGLSSEVAAQPSTLSTFLTSALETNQSLLSTIPAGSSSSEQNTTILVTSTPTSTITLTSPQTSQGLVSSSIIPTLTRLETSNNSVVLTSTQPENSIQTTPVSVASQTSSILWVLSSSSSLNSASQMPQYVGSYYSYSISVLPTLESSIAYSESHPSISVLPTSKSSSPIYSASSPSISVLPTSISSSPIYSSSSPSISVLPTSESSSPIYSASSPSISVLPTSISSSPIYSSSSPSISVLPTSESSSPLYSSSSPSITVLPTSESSPPSYSASQPSVSILPTNVVPSNNYKSSYAPPLVLPTESTSTSTSTSTITSTLTSTVTLTSSSPSISVLPTSESSSSTPLPSTLSSLSLVSYVISVDSTSMQTKTSNVYVSYHTPTILPTENSVPPTYSVYSNLVSYVMASSPTNDYNSIGYTFKYSVSMAPTVETSLSYSTAVTGYFDYSQLGQPAKCTSGEFKCLVEDGQGSLYSYCDSNQMPLLYQCPPDTKCYSPKPGNRNIDCIRVTISQLPSSLISQMTISTNSENLSTVPNAIPNTVEAPTTLSPTITLGASSIALAQSLLQTWQPASVVPVSPLETPVPSINAISQQSNPSSEDITTFITVTSTPTITLTQTSLRTV</sequence>
<dbReference type="OrthoDB" id="5769945at2759"/>
<evidence type="ECO:0000256" key="1">
    <source>
        <dbReference type="SAM" id="MobiDB-lite"/>
    </source>
</evidence>
<evidence type="ECO:0000313" key="2">
    <source>
        <dbReference type="EMBL" id="OLY84033.1"/>
    </source>
</evidence>
<comment type="caution">
    <text evidence="2">The sequence shown here is derived from an EMBL/GenBank/DDBJ whole genome shotgun (WGS) entry which is preliminary data.</text>
</comment>
<feature type="compositionally biased region" description="Low complexity" evidence="1">
    <location>
        <begin position="844"/>
        <end position="855"/>
    </location>
</feature>
<dbReference type="STRING" id="133383.A0A1R0H4K4"/>
<reference evidence="2 3" key="1">
    <citation type="journal article" date="2016" name="Mol. Biol. Evol.">
        <title>Genome-Wide Survey of Gut Fungi (Harpellales) Reveals the First Horizontally Transferred Ubiquitin Gene from a Mosquito Host.</title>
        <authorList>
            <person name="Wang Y."/>
            <person name="White M.M."/>
            <person name="Kvist S."/>
            <person name="Moncalvo J.M."/>
        </authorList>
    </citation>
    <scope>NUCLEOTIDE SEQUENCE [LARGE SCALE GENOMIC DNA]</scope>
    <source>
        <strain evidence="2 3">ALG-7-W6</strain>
    </source>
</reference>
<accession>A0A1R0H4K4</accession>
<name>A0A1R0H4K4_9FUNG</name>
<dbReference type="Proteomes" id="UP000187455">
    <property type="component" value="Unassembled WGS sequence"/>
</dbReference>
<feature type="region of interest" description="Disordered" evidence="1">
    <location>
        <begin position="838"/>
        <end position="857"/>
    </location>
</feature>
<feature type="region of interest" description="Disordered" evidence="1">
    <location>
        <begin position="733"/>
        <end position="757"/>
    </location>
</feature>
<evidence type="ECO:0000313" key="3">
    <source>
        <dbReference type="Proteomes" id="UP000187455"/>
    </source>
</evidence>
<feature type="region of interest" description="Disordered" evidence="1">
    <location>
        <begin position="1098"/>
        <end position="1130"/>
    </location>
</feature>